<dbReference type="Proteomes" id="UP000314294">
    <property type="component" value="Unassembled WGS sequence"/>
</dbReference>
<dbReference type="SUPFAM" id="SSF81338">
    <property type="entry name" value="Aquaporin-like"/>
    <property type="match status" value="1"/>
</dbReference>
<gene>
    <name evidence="12" type="primary">AQP4</name>
    <name evidence="12" type="ORF">EYF80_012265</name>
</gene>
<dbReference type="OrthoDB" id="3222at2759"/>
<dbReference type="PANTHER" id="PTHR19139:SF34">
    <property type="entry name" value="AQUAPORIN-4"/>
    <property type="match status" value="1"/>
</dbReference>
<comment type="caution">
    <text evidence="12">The sequence shown here is derived from an EMBL/GenBank/DDBJ whole genome shotgun (WGS) entry which is preliminary data.</text>
</comment>
<evidence type="ECO:0000256" key="7">
    <source>
        <dbReference type="ARBA" id="ARBA00022989"/>
    </source>
</evidence>
<dbReference type="GO" id="GO:0016323">
    <property type="term" value="C:basolateral plasma membrane"/>
    <property type="evidence" value="ECO:0007669"/>
    <property type="project" value="UniProtKB-SubCell"/>
</dbReference>
<protein>
    <submittedName>
        <fullName evidence="12">Aquaporin-4</fullName>
    </submittedName>
</protein>
<proteinExistence type="inferred from homology"/>
<evidence type="ECO:0000313" key="13">
    <source>
        <dbReference type="Proteomes" id="UP000314294"/>
    </source>
</evidence>
<dbReference type="EMBL" id="SRLO01000082">
    <property type="protein sequence ID" value="TNN77451.1"/>
    <property type="molecule type" value="Genomic_DNA"/>
</dbReference>
<dbReference type="AlphaFoldDB" id="A0A4Z2II99"/>
<accession>A0A4Z2II99</accession>
<evidence type="ECO:0000256" key="5">
    <source>
        <dbReference type="ARBA" id="ARBA00022692"/>
    </source>
</evidence>
<keyword evidence="6" id="KW-0677">Repeat</keyword>
<evidence type="ECO:0000256" key="2">
    <source>
        <dbReference type="ARBA" id="ARBA00006175"/>
    </source>
</evidence>
<dbReference type="GO" id="GO:0015250">
    <property type="term" value="F:water channel activity"/>
    <property type="evidence" value="ECO:0007669"/>
    <property type="project" value="TreeGrafter"/>
</dbReference>
<evidence type="ECO:0000256" key="6">
    <source>
        <dbReference type="ARBA" id="ARBA00022737"/>
    </source>
</evidence>
<dbReference type="PANTHER" id="PTHR19139">
    <property type="entry name" value="AQUAPORIN TRANSPORTER"/>
    <property type="match status" value="1"/>
</dbReference>
<keyword evidence="13" id="KW-1185">Reference proteome</keyword>
<dbReference type="InterPro" id="IPR000425">
    <property type="entry name" value="MIP"/>
</dbReference>
<dbReference type="InterPro" id="IPR023271">
    <property type="entry name" value="Aquaporin-like"/>
</dbReference>
<keyword evidence="7 11" id="KW-1133">Transmembrane helix</keyword>
<evidence type="ECO:0000256" key="1">
    <source>
        <dbReference type="ARBA" id="ARBA00004554"/>
    </source>
</evidence>
<name>A0A4Z2II99_9TELE</name>
<keyword evidence="8 11" id="KW-0472">Membrane</keyword>
<comment type="similarity">
    <text evidence="2 10">Belongs to the MIP/aquaporin (TC 1.A.8) family.</text>
</comment>
<evidence type="ECO:0000256" key="4">
    <source>
        <dbReference type="ARBA" id="ARBA00022553"/>
    </source>
</evidence>
<dbReference type="Pfam" id="PF00230">
    <property type="entry name" value="MIP"/>
    <property type="match status" value="1"/>
</dbReference>
<dbReference type="PRINTS" id="PR00783">
    <property type="entry name" value="MINTRINSICP"/>
</dbReference>
<feature type="transmembrane region" description="Helical" evidence="11">
    <location>
        <begin position="117"/>
        <end position="139"/>
    </location>
</feature>
<sequence>MFRLCSRRKTEKGGLEKASTNFSGTAVAEFGVFSVGVKNTKGTLPNNNCQADRTCLQDAGRKEEGARGGGGQLPPHAVELTGKWDVKVVLDHGPSQTTADKSAMHLLAGLTQQVHRCISVGSALVVDLFITFQLVFAVFATCDHKLNDLKGSSALLSACLCVLGTRLLQIPYTGASMNPARALDHGHMVLGEPLGNPVRIHSGEEERNQRYTVHGRKNTAKTLLFPRSREKLHNEPTACPNSDLLCH</sequence>
<evidence type="ECO:0000256" key="11">
    <source>
        <dbReference type="SAM" id="Phobius"/>
    </source>
</evidence>
<keyword evidence="5 10" id="KW-0812">Transmembrane</keyword>
<keyword evidence="10" id="KW-0813">Transport</keyword>
<keyword evidence="3" id="KW-1003">Cell membrane</keyword>
<comment type="subcellular location">
    <subcellularLocation>
        <location evidence="1">Basolateral cell membrane</location>
        <topology evidence="1">Multi-pass membrane protein</topology>
    </subcellularLocation>
</comment>
<evidence type="ECO:0000256" key="8">
    <source>
        <dbReference type="ARBA" id="ARBA00023136"/>
    </source>
</evidence>
<evidence type="ECO:0000256" key="9">
    <source>
        <dbReference type="ARBA" id="ARBA00023180"/>
    </source>
</evidence>
<evidence type="ECO:0000256" key="3">
    <source>
        <dbReference type="ARBA" id="ARBA00022475"/>
    </source>
</evidence>
<keyword evidence="9" id="KW-0325">Glycoprotein</keyword>
<dbReference type="InterPro" id="IPR034294">
    <property type="entry name" value="Aquaporin_transptr"/>
</dbReference>
<reference evidence="12 13" key="1">
    <citation type="submission" date="2019-03" db="EMBL/GenBank/DDBJ databases">
        <title>First draft genome of Liparis tanakae, snailfish: a comprehensive survey of snailfish specific genes.</title>
        <authorList>
            <person name="Kim W."/>
            <person name="Song I."/>
            <person name="Jeong J.-H."/>
            <person name="Kim D."/>
            <person name="Kim S."/>
            <person name="Ryu S."/>
            <person name="Song J.Y."/>
            <person name="Lee S.K."/>
        </authorList>
    </citation>
    <scope>NUCLEOTIDE SEQUENCE [LARGE SCALE GENOMIC DNA]</scope>
    <source>
        <tissue evidence="12">Muscle</tissue>
    </source>
</reference>
<organism evidence="12 13">
    <name type="scientific">Liparis tanakae</name>
    <name type="common">Tanaka's snailfish</name>
    <dbReference type="NCBI Taxonomy" id="230148"/>
    <lineage>
        <taxon>Eukaryota</taxon>
        <taxon>Metazoa</taxon>
        <taxon>Chordata</taxon>
        <taxon>Craniata</taxon>
        <taxon>Vertebrata</taxon>
        <taxon>Euteleostomi</taxon>
        <taxon>Actinopterygii</taxon>
        <taxon>Neopterygii</taxon>
        <taxon>Teleostei</taxon>
        <taxon>Neoteleostei</taxon>
        <taxon>Acanthomorphata</taxon>
        <taxon>Eupercaria</taxon>
        <taxon>Perciformes</taxon>
        <taxon>Cottioidei</taxon>
        <taxon>Cottales</taxon>
        <taxon>Liparidae</taxon>
        <taxon>Liparis</taxon>
    </lineage>
</organism>
<keyword evidence="4" id="KW-0597">Phosphoprotein</keyword>
<evidence type="ECO:0000313" key="12">
    <source>
        <dbReference type="EMBL" id="TNN77451.1"/>
    </source>
</evidence>
<dbReference type="Gene3D" id="1.20.1080.10">
    <property type="entry name" value="Glycerol uptake facilitator protein"/>
    <property type="match status" value="1"/>
</dbReference>
<evidence type="ECO:0000256" key="10">
    <source>
        <dbReference type="RuleBase" id="RU000477"/>
    </source>
</evidence>